<organism evidence="2">
    <name type="scientific">Rhipicephalus pulchellus</name>
    <name type="common">Yellow backed tick</name>
    <name type="synonym">Dermacentor pulchellus</name>
    <dbReference type="NCBI Taxonomy" id="72859"/>
    <lineage>
        <taxon>Eukaryota</taxon>
        <taxon>Metazoa</taxon>
        <taxon>Ecdysozoa</taxon>
        <taxon>Arthropoda</taxon>
        <taxon>Chelicerata</taxon>
        <taxon>Arachnida</taxon>
        <taxon>Acari</taxon>
        <taxon>Parasitiformes</taxon>
        <taxon>Ixodida</taxon>
        <taxon>Ixodoidea</taxon>
        <taxon>Ixodidae</taxon>
        <taxon>Rhipicephalinae</taxon>
        <taxon>Rhipicephalus</taxon>
        <taxon>Rhipicephalus</taxon>
    </lineage>
</organism>
<feature type="transmembrane region" description="Helical" evidence="1">
    <location>
        <begin position="28"/>
        <end position="47"/>
    </location>
</feature>
<accession>L7MMM6</accession>
<reference evidence="2" key="2">
    <citation type="journal article" date="2015" name="J. Proteomics">
        <title>Sexual differences in the sialomes of the zebra tick, Rhipicephalus pulchellus.</title>
        <authorList>
            <person name="Tan A.W."/>
            <person name="Francischetti I.M."/>
            <person name="Slovak M."/>
            <person name="Kini R.M."/>
            <person name="Ribeiro J.M."/>
        </authorList>
    </citation>
    <scope>NUCLEOTIDE SEQUENCE</scope>
    <source>
        <tissue evidence="2">Salivary gland</tissue>
    </source>
</reference>
<keyword evidence="1" id="KW-0472">Membrane</keyword>
<keyword evidence="1" id="KW-1133">Transmembrane helix</keyword>
<evidence type="ECO:0000313" key="2">
    <source>
        <dbReference type="EMBL" id="JAA64818.1"/>
    </source>
</evidence>
<dbReference type="AlphaFoldDB" id="L7MMM6"/>
<keyword evidence="1" id="KW-0812">Transmembrane</keyword>
<name>L7MMM6_RHIPC</name>
<reference evidence="2" key="1">
    <citation type="submission" date="2012-11" db="EMBL/GenBank/DDBJ databases">
        <authorList>
            <person name="Lucero-Rivera Y.E."/>
            <person name="Tovar-Ramirez D."/>
        </authorList>
    </citation>
    <scope>NUCLEOTIDE SEQUENCE</scope>
    <source>
        <tissue evidence="2">Salivary gland</tissue>
    </source>
</reference>
<protein>
    <submittedName>
        <fullName evidence="2">Uncharacterized protein</fullName>
    </submittedName>
</protein>
<sequence>MLCFNLPLLLASFSHLLALLCVAMVYDFLSLSIFLCFCLALFFLSRFRLCFDLSCSAHFSLYFYLLMSFFHLFLSLSTHPHAN</sequence>
<dbReference type="EMBL" id="GACK01000216">
    <property type="protein sequence ID" value="JAA64818.1"/>
    <property type="molecule type" value="mRNA"/>
</dbReference>
<feature type="transmembrane region" description="Helical" evidence="1">
    <location>
        <begin position="59"/>
        <end position="77"/>
    </location>
</feature>
<feature type="non-terminal residue" evidence="2">
    <location>
        <position position="83"/>
    </location>
</feature>
<proteinExistence type="evidence at transcript level"/>
<evidence type="ECO:0000256" key="1">
    <source>
        <dbReference type="SAM" id="Phobius"/>
    </source>
</evidence>